<evidence type="ECO:0000313" key="2">
    <source>
        <dbReference type="Proteomes" id="UP000051096"/>
    </source>
</evidence>
<name>A0A0S8G492_UNCW3</name>
<organism evidence="1 2">
    <name type="scientific">candidate division WOR_3 bacterium SM23_60</name>
    <dbReference type="NCBI Taxonomy" id="1703780"/>
    <lineage>
        <taxon>Bacteria</taxon>
        <taxon>Bacteria division WOR-3</taxon>
    </lineage>
</organism>
<dbReference type="Proteomes" id="UP000051096">
    <property type="component" value="Unassembled WGS sequence"/>
</dbReference>
<evidence type="ECO:0000313" key="1">
    <source>
        <dbReference type="EMBL" id="KPK67848.1"/>
    </source>
</evidence>
<comment type="caution">
    <text evidence="1">The sequence shown here is derived from an EMBL/GenBank/DDBJ whole genome shotgun (WGS) entry which is preliminary data.</text>
</comment>
<sequence>MSWQDVVDYPVIMSYTQDVELFAAYVQHALTHRRDAVFGIGFLWPDMEAEAYYEVAYLRKKNCAGVVFFDFTALDTLVDFERFSHAHTVPYDSLLKDRDRYSRVNSVFEDENTALAEQGSVLLIPGEELAFCAFLLSLSTDAQRDLARMDLNQWEFLERLHDDVAAFKYLDALVFPLGDTLVEPPYRDITYTFTEHAHSSSMTQKSVNTGHAENHMRIYENTADPLVQTVYKTPIGKPETYERPQGTYSFVVTRVSAGGRRVARNNIEPNVLPLFLNYTIQKKVTSILPE</sequence>
<dbReference type="AlphaFoldDB" id="A0A0S8G492"/>
<accession>A0A0S8G492</accession>
<gene>
    <name evidence="1" type="ORF">AMJ87_12755</name>
</gene>
<proteinExistence type="predicted"/>
<reference evidence="1 2" key="1">
    <citation type="journal article" date="2015" name="Microbiome">
        <title>Genomic resolution of linkages in carbon, nitrogen, and sulfur cycling among widespread estuary sediment bacteria.</title>
        <authorList>
            <person name="Baker B.J."/>
            <person name="Lazar C.S."/>
            <person name="Teske A.P."/>
            <person name="Dick G.J."/>
        </authorList>
    </citation>
    <scope>NUCLEOTIDE SEQUENCE [LARGE SCALE GENOMIC DNA]</scope>
    <source>
        <strain evidence="1">SM23_60</strain>
    </source>
</reference>
<protein>
    <submittedName>
        <fullName evidence="1">Uncharacterized protein</fullName>
    </submittedName>
</protein>
<dbReference type="EMBL" id="LJUO01000197">
    <property type="protein sequence ID" value="KPK67848.1"/>
    <property type="molecule type" value="Genomic_DNA"/>
</dbReference>